<dbReference type="InterPro" id="IPR003395">
    <property type="entry name" value="RecF/RecN/SMC_N"/>
</dbReference>
<feature type="binding site" evidence="9">
    <location>
        <begin position="30"/>
        <end position="37"/>
    </location>
    <ligand>
        <name>ATP</name>
        <dbReference type="ChEBI" id="CHEBI:30616"/>
    </ligand>
</feature>
<evidence type="ECO:0000313" key="12">
    <source>
        <dbReference type="Proteomes" id="UP000526501"/>
    </source>
</evidence>
<keyword evidence="4 9" id="KW-0963">Cytoplasm</keyword>
<keyword evidence="8 9" id="KW-0238">DNA-binding</keyword>
<protein>
    <recommendedName>
        <fullName evidence="3 9">DNA replication and repair protein RecF</fullName>
    </recommendedName>
</protein>
<keyword evidence="9" id="KW-0742">SOS response</keyword>
<comment type="subcellular location">
    <subcellularLocation>
        <location evidence="1 9">Cytoplasm</location>
    </subcellularLocation>
</comment>
<accession>A0A7X1B437</accession>
<dbReference type="GO" id="GO:0005737">
    <property type="term" value="C:cytoplasm"/>
    <property type="evidence" value="ECO:0007669"/>
    <property type="project" value="UniProtKB-SubCell"/>
</dbReference>
<gene>
    <name evidence="9 11" type="primary">recF</name>
    <name evidence="11" type="ORF">H5P27_04475</name>
</gene>
<name>A0A7X1B437_9BACT</name>
<keyword evidence="5 9" id="KW-0235">DNA replication</keyword>
<dbReference type="Proteomes" id="UP000526501">
    <property type="component" value="Unassembled WGS sequence"/>
</dbReference>
<evidence type="ECO:0000256" key="3">
    <source>
        <dbReference type="ARBA" id="ARBA00020170"/>
    </source>
</evidence>
<dbReference type="Pfam" id="PF02463">
    <property type="entry name" value="SMC_N"/>
    <property type="match status" value="1"/>
</dbReference>
<dbReference type="InterPro" id="IPR018078">
    <property type="entry name" value="DNA-binding_RecF_CS"/>
</dbReference>
<evidence type="ECO:0000256" key="5">
    <source>
        <dbReference type="ARBA" id="ARBA00022705"/>
    </source>
</evidence>
<dbReference type="PROSITE" id="PS00617">
    <property type="entry name" value="RECF_1"/>
    <property type="match status" value="1"/>
</dbReference>
<dbReference type="InterPro" id="IPR027417">
    <property type="entry name" value="P-loop_NTPase"/>
</dbReference>
<evidence type="ECO:0000259" key="10">
    <source>
        <dbReference type="Pfam" id="PF02463"/>
    </source>
</evidence>
<dbReference type="RefSeq" id="WP_185659178.1">
    <property type="nucleotide sequence ID" value="NZ_CAWPOO010000006.1"/>
</dbReference>
<dbReference type="PANTHER" id="PTHR32182">
    <property type="entry name" value="DNA REPLICATION AND REPAIR PROTEIN RECF"/>
    <property type="match status" value="1"/>
</dbReference>
<dbReference type="HAMAP" id="MF_00365">
    <property type="entry name" value="RecF"/>
    <property type="match status" value="1"/>
</dbReference>
<sequence length="359" mass="40376">MRFKTIAVSNYRNIKLARLNVDADRVFLLGRNGQGKTNLLEAIGYVTSLRAFRARENDTLLGPESPQAEILYEIDHEEFDETQARVLIKKKGKEVSLDGESVRRASDFVGRFPAVTLSSEDLSIVRGSPGGRRRFIDTFLCGIDRQYYVALQRYQKCVQERNALLKKGAAASLMRPFEAQMISPALEVIGKRKQVIGELGELASRFYGTLSGSEEQIGVSYKPNADPESEEAYWTLLDKNRKRDEILHSTGKGPHRDDFELSLNGRVASDFASDGQQRSIALSLAFATIAYWRERFGVCPALLIDDVLGELDPLRRERFWNALDERIQLIATGTELPDAASGKDWMVYGVENGRFELKA</sequence>
<feature type="domain" description="RecF/RecN/SMC N-terminal" evidence="10">
    <location>
        <begin position="4"/>
        <end position="330"/>
    </location>
</feature>
<keyword evidence="9" id="KW-0234">DNA repair</keyword>
<dbReference type="PANTHER" id="PTHR32182:SF0">
    <property type="entry name" value="DNA REPLICATION AND REPAIR PROTEIN RECF"/>
    <property type="match status" value="1"/>
</dbReference>
<dbReference type="GO" id="GO:0009432">
    <property type="term" value="P:SOS response"/>
    <property type="evidence" value="ECO:0007669"/>
    <property type="project" value="UniProtKB-UniRule"/>
</dbReference>
<evidence type="ECO:0000256" key="2">
    <source>
        <dbReference type="ARBA" id="ARBA00008016"/>
    </source>
</evidence>
<dbReference type="AlphaFoldDB" id="A0A7X1B437"/>
<dbReference type="EMBL" id="JACHVC010000006">
    <property type="protein sequence ID" value="MBC2605294.1"/>
    <property type="molecule type" value="Genomic_DNA"/>
</dbReference>
<dbReference type="InterPro" id="IPR042174">
    <property type="entry name" value="RecF_2"/>
</dbReference>
<evidence type="ECO:0000256" key="9">
    <source>
        <dbReference type="HAMAP-Rule" id="MF_00365"/>
    </source>
</evidence>
<comment type="function">
    <text evidence="9">The RecF protein is involved in DNA metabolism; it is required for DNA replication and normal SOS inducibility. RecF binds preferentially to single-stranded, linear DNA. It also seems to bind ATP.</text>
</comment>
<comment type="similarity">
    <text evidence="2 9">Belongs to the RecF family.</text>
</comment>
<comment type="caution">
    <text evidence="11">The sequence shown here is derived from an EMBL/GenBank/DDBJ whole genome shotgun (WGS) entry which is preliminary data.</text>
</comment>
<keyword evidence="7 9" id="KW-0067">ATP-binding</keyword>
<dbReference type="SUPFAM" id="SSF52540">
    <property type="entry name" value="P-loop containing nucleoside triphosphate hydrolases"/>
    <property type="match status" value="1"/>
</dbReference>
<dbReference type="GO" id="GO:0006302">
    <property type="term" value="P:double-strand break repair"/>
    <property type="evidence" value="ECO:0007669"/>
    <property type="project" value="TreeGrafter"/>
</dbReference>
<dbReference type="GO" id="GO:0006260">
    <property type="term" value="P:DNA replication"/>
    <property type="evidence" value="ECO:0007669"/>
    <property type="project" value="UniProtKB-UniRule"/>
</dbReference>
<evidence type="ECO:0000256" key="8">
    <source>
        <dbReference type="ARBA" id="ARBA00023125"/>
    </source>
</evidence>
<dbReference type="GO" id="GO:0003697">
    <property type="term" value="F:single-stranded DNA binding"/>
    <property type="evidence" value="ECO:0007669"/>
    <property type="project" value="UniProtKB-UniRule"/>
</dbReference>
<dbReference type="GO" id="GO:0000731">
    <property type="term" value="P:DNA synthesis involved in DNA repair"/>
    <property type="evidence" value="ECO:0007669"/>
    <property type="project" value="TreeGrafter"/>
</dbReference>
<dbReference type="Gene3D" id="1.20.1050.90">
    <property type="entry name" value="RecF/RecN/SMC, N-terminal domain"/>
    <property type="match status" value="1"/>
</dbReference>
<evidence type="ECO:0000256" key="1">
    <source>
        <dbReference type="ARBA" id="ARBA00004496"/>
    </source>
</evidence>
<keyword evidence="12" id="KW-1185">Reference proteome</keyword>
<evidence type="ECO:0000256" key="4">
    <source>
        <dbReference type="ARBA" id="ARBA00022490"/>
    </source>
</evidence>
<organism evidence="11 12">
    <name type="scientific">Pelagicoccus albus</name>
    <dbReference type="NCBI Taxonomy" id="415222"/>
    <lineage>
        <taxon>Bacteria</taxon>
        <taxon>Pseudomonadati</taxon>
        <taxon>Verrucomicrobiota</taxon>
        <taxon>Opitutia</taxon>
        <taxon>Puniceicoccales</taxon>
        <taxon>Pelagicoccaceae</taxon>
        <taxon>Pelagicoccus</taxon>
    </lineage>
</organism>
<dbReference type="Gene3D" id="3.40.50.300">
    <property type="entry name" value="P-loop containing nucleotide triphosphate hydrolases"/>
    <property type="match status" value="1"/>
</dbReference>
<evidence type="ECO:0000256" key="7">
    <source>
        <dbReference type="ARBA" id="ARBA00022840"/>
    </source>
</evidence>
<evidence type="ECO:0000256" key="6">
    <source>
        <dbReference type="ARBA" id="ARBA00022741"/>
    </source>
</evidence>
<dbReference type="NCBIfam" id="TIGR00611">
    <property type="entry name" value="recf"/>
    <property type="match status" value="1"/>
</dbReference>
<dbReference type="GO" id="GO:0005524">
    <property type="term" value="F:ATP binding"/>
    <property type="evidence" value="ECO:0007669"/>
    <property type="project" value="UniProtKB-UniRule"/>
</dbReference>
<dbReference type="InterPro" id="IPR001238">
    <property type="entry name" value="DNA-binding_RecF"/>
</dbReference>
<keyword evidence="9" id="KW-0227">DNA damage</keyword>
<evidence type="ECO:0000313" key="11">
    <source>
        <dbReference type="EMBL" id="MBC2605294.1"/>
    </source>
</evidence>
<proteinExistence type="inferred from homology"/>
<reference evidence="11 12" key="1">
    <citation type="submission" date="2020-07" db="EMBL/GenBank/DDBJ databases">
        <authorList>
            <person name="Feng X."/>
        </authorList>
    </citation>
    <scope>NUCLEOTIDE SEQUENCE [LARGE SCALE GENOMIC DNA]</scope>
    <source>
        <strain evidence="11 12">JCM23202</strain>
    </source>
</reference>
<keyword evidence="6 9" id="KW-0547">Nucleotide-binding</keyword>